<evidence type="ECO:0000313" key="4">
    <source>
        <dbReference type="Proteomes" id="UP000287651"/>
    </source>
</evidence>
<feature type="compositionally biased region" description="Basic and acidic residues" evidence="2">
    <location>
        <begin position="571"/>
        <end position="592"/>
    </location>
</feature>
<feature type="coiled-coil region" evidence="1">
    <location>
        <begin position="146"/>
        <end position="184"/>
    </location>
</feature>
<feature type="compositionally biased region" description="Polar residues" evidence="2">
    <location>
        <begin position="541"/>
        <end position="556"/>
    </location>
</feature>
<name>A0A427B7Z5_ENSVE</name>
<feature type="coiled-coil region" evidence="1">
    <location>
        <begin position="47"/>
        <end position="74"/>
    </location>
</feature>
<dbReference type="PANTHER" id="PTHR47747">
    <property type="entry name" value="RIBONUCLEASE P PROTEIN SUBUNIT P38-LIKE PROTEIN"/>
    <property type="match status" value="1"/>
</dbReference>
<feature type="coiled-coil region" evidence="1">
    <location>
        <begin position="210"/>
        <end position="247"/>
    </location>
</feature>
<evidence type="ECO:0000256" key="2">
    <source>
        <dbReference type="SAM" id="MobiDB-lite"/>
    </source>
</evidence>
<dbReference type="EMBL" id="AMZH03000274">
    <property type="protein sequence ID" value="RRT84588.1"/>
    <property type="molecule type" value="Genomic_DNA"/>
</dbReference>
<feature type="compositionally biased region" description="Basic and acidic residues" evidence="2">
    <location>
        <begin position="599"/>
        <end position="608"/>
    </location>
</feature>
<feature type="compositionally biased region" description="Basic and acidic residues" evidence="2">
    <location>
        <begin position="514"/>
        <end position="540"/>
    </location>
</feature>
<feature type="coiled-coil region" evidence="1">
    <location>
        <begin position="416"/>
        <end position="450"/>
    </location>
</feature>
<comment type="caution">
    <text evidence="3">The sequence shown here is derived from an EMBL/GenBank/DDBJ whole genome shotgun (WGS) entry which is preliminary data.</text>
</comment>
<dbReference type="PANTHER" id="PTHR47747:SF2">
    <property type="entry name" value="RIBONUCLEASE P PROTEIN SUBUNIT P38-LIKE PROTEIN"/>
    <property type="match status" value="1"/>
</dbReference>
<keyword evidence="1" id="KW-0175">Coiled coil</keyword>
<accession>A0A427B7Z5</accession>
<reference evidence="3 4" key="1">
    <citation type="journal article" date="2014" name="Agronomy (Basel)">
        <title>A Draft Genome Sequence for Ensete ventricosum, the Drought-Tolerant Tree Against Hunger.</title>
        <authorList>
            <person name="Harrison J."/>
            <person name="Moore K.A."/>
            <person name="Paszkiewicz K."/>
            <person name="Jones T."/>
            <person name="Grant M."/>
            <person name="Ambacheew D."/>
            <person name="Muzemil S."/>
            <person name="Studholme D.J."/>
        </authorList>
    </citation>
    <scope>NUCLEOTIDE SEQUENCE [LARGE SCALE GENOMIC DNA]</scope>
</reference>
<dbReference type="Proteomes" id="UP000287651">
    <property type="component" value="Unassembled WGS sequence"/>
</dbReference>
<feature type="region of interest" description="Disordered" evidence="2">
    <location>
        <begin position="505"/>
        <end position="642"/>
    </location>
</feature>
<sequence length="844" mass="96629">MYFGVACSFLALRLMSRTRELRLEHVRWSIVGEMMLKGSAQLLGLLVERAQRKGEALEAKLREAGSDVAELKRRRTEDAKANEKVVSIFAAREQSWIAERKSLRHQIQAQLGEMCVLRSSNDEAVSNLRKRLGEEERLVGTMKESLEEEAKRRKALEMNLKLAEQAAEELSERLMKEAQAYSEELWKHKATLMELLSNQCRMESEMGHALGQVEVAKEQLKGAIQQKEEADAMVEKLSGDVAKIQKDCEQKDKILSAMLRKSKLDTAERQMPLREVKALRAKQKQAEVEMERWRKTWESKHKRSSRALRSMEAGCSQERRARLQLESRLHNPKILLMEYLEAASRRDHSSSTSKSLDLYSSDRNDETGTISILLIHHSMICFYELDSFASESLEDEFQQLQDWVRTGTEKYAAILEQRHRAEMEAFTEQMRQTDEKLEALQRQMLSKELETKMLQSHIEGVDGNLSHLREENIRLGAMLLDKEKEARLLKEQLSFLLQQYQKSNLHCSPSPEAGRQKIKERKPREKKDSKAHKSDTKTPEKNSLMQSESSKDSGINTTTNSTSSPSQTSHVQEHDRRCTDKLPAEQPERVEESPLQDQTEIKEAKDVGVDPGSANEANSFQGDAAISGKLSSTKPSIAKEEPSWKTDIHALGVSYNIRRLKQQLLVLEKLAGLLASKQLTPMYALSVGSSDRKIDENKQKMKGFSLMKSLLNKQVKRYQSLEEKTDDLCRRMHDTYSSGSRRDSQGSRTWEQTETLKCHLEETFELQKYVVATGQRFMEMQAKINSSFSGSDAHDKSIGFNLRQFADIIRTIFRQVQKGLEVRVARIIGELEGKLTCDSILRRC</sequence>
<proteinExistence type="predicted"/>
<protein>
    <submittedName>
        <fullName evidence="3">Uncharacterized protein</fullName>
    </submittedName>
</protein>
<feature type="compositionally biased region" description="Low complexity" evidence="2">
    <location>
        <begin position="557"/>
        <end position="569"/>
    </location>
</feature>
<evidence type="ECO:0000313" key="3">
    <source>
        <dbReference type="EMBL" id="RRT84588.1"/>
    </source>
</evidence>
<organism evidence="3 4">
    <name type="scientific">Ensete ventricosum</name>
    <name type="common">Abyssinian banana</name>
    <name type="synonym">Musa ensete</name>
    <dbReference type="NCBI Taxonomy" id="4639"/>
    <lineage>
        <taxon>Eukaryota</taxon>
        <taxon>Viridiplantae</taxon>
        <taxon>Streptophyta</taxon>
        <taxon>Embryophyta</taxon>
        <taxon>Tracheophyta</taxon>
        <taxon>Spermatophyta</taxon>
        <taxon>Magnoliopsida</taxon>
        <taxon>Liliopsida</taxon>
        <taxon>Zingiberales</taxon>
        <taxon>Musaceae</taxon>
        <taxon>Ensete</taxon>
    </lineage>
</organism>
<dbReference type="AlphaFoldDB" id="A0A427B7Z5"/>
<evidence type="ECO:0000256" key="1">
    <source>
        <dbReference type="SAM" id="Coils"/>
    </source>
</evidence>
<gene>
    <name evidence="3" type="ORF">B296_00007020</name>
</gene>